<dbReference type="RefSeq" id="WP_309394334.1">
    <property type="nucleotide sequence ID" value="NZ_JADBEO010000055.1"/>
</dbReference>
<organism evidence="14 15">
    <name type="scientific">Chelatococcus sambhunathii</name>
    <dbReference type="NCBI Taxonomy" id="363953"/>
    <lineage>
        <taxon>Bacteria</taxon>
        <taxon>Pseudomonadati</taxon>
        <taxon>Pseudomonadota</taxon>
        <taxon>Alphaproteobacteria</taxon>
        <taxon>Hyphomicrobiales</taxon>
        <taxon>Chelatococcaceae</taxon>
        <taxon>Chelatococcus</taxon>
    </lineage>
</organism>
<keyword evidence="8" id="KW-0663">Pyridoxal phosphate</keyword>
<evidence type="ECO:0000256" key="11">
    <source>
        <dbReference type="NCBIfam" id="TIGR00260"/>
    </source>
</evidence>
<dbReference type="InterPro" id="IPR029144">
    <property type="entry name" value="Thr_synth_N"/>
</dbReference>
<evidence type="ECO:0000256" key="4">
    <source>
        <dbReference type="ARBA" id="ARBA00013028"/>
    </source>
</evidence>
<evidence type="ECO:0000256" key="9">
    <source>
        <dbReference type="ARBA" id="ARBA00023239"/>
    </source>
</evidence>
<evidence type="ECO:0000259" key="12">
    <source>
        <dbReference type="Pfam" id="PF00291"/>
    </source>
</evidence>
<feature type="domain" description="Tryptophan synthase beta chain-like PALP" evidence="12">
    <location>
        <begin position="103"/>
        <end position="331"/>
    </location>
</feature>
<dbReference type="PANTHER" id="PTHR42690:SF1">
    <property type="entry name" value="THREONINE SYNTHASE-LIKE 2"/>
    <property type="match status" value="1"/>
</dbReference>
<dbReference type="EMBL" id="JADBEO010000055">
    <property type="protein sequence ID" value="MDR4308519.1"/>
    <property type="molecule type" value="Genomic_DNA"/>
</dbReference>
<keyword evidence="15" id="KW-1185">Reference proteome</keyword>
<dbReference type="GO" id="GO:0004795">
    <property type="term" value="F:threonine synthase activity"/>
    <property type="evidence" value="ECO:0007669"/>
    <property type="project" value="UniProtKB-EC"/>
</dbReference>
<comment type="similarity">
    <text evidence="3">Belongs to the threonine synthase family.</text>
</comment>
<reference evidence="14" key="1">
    <citation type="submission" date="2020-10" db="EMBL/GenBank/DDBJ databases">
        <authorList>
            <person name="Abbas A."/>
            <person name="Razzaq R."/>
            <person name="Waqas M."/>
            <person name="Abbas N."/>
            <person name="Nielsen T.K."/>
            <person name="Hansen L.H."/>
            <person name="Hussain S."/>
            <person name="Shahid M."/>
        </authorList>
    </citation>
    <scope>NUCLEOTIDE SEQUENCE</scope>
    <source>
        <strain evidence="14">S14</strain>
    </source>
</reference>
<keyword evidence="6" id="KW-0028">Amino-acid biosynthesis</keyword>
<evidence type="ECO:0000313" key="15">
    <source>
        <dbReference type="Proteomes" id="UP001181622"/>
    </source>
</evidence>
<dbReference type="InterPro" id="IPR001926">
    <property type="entry name" value="TrpB-like_PALP"/>
</dbReference>
<evidence type="ECO:0000256" key="3">
    <source>
        <dbReference type="ARBA" id="ARBA00005517"/>
    </source>
</evidence>
<proteinExistence type="inferred from homology"/>
<dbReference type="InterPro" id="IPR036052">
    <property type="entry name" value="TrpB-like_PALP_sf"/>
</dbReference>
<evidence type="ECO:0000313" key="14">
    <source>
        <dbReference type="EMBL" id="MDR4308519.1"/>
    </source>
</evidence>
<evidence type="ECO:0000256" key="8">
    <source>
        <dbReference type="ARBA" id="ARBA00022898"/>
    </source>
</evidence>
<dbReference type="EC" id="4.2.3.1" evidence="4 11"/>
<sequence length="472" mass="50024">MSLAYVSTRGEAPKLGFADAMLAGLARDGGLYVPEAWPTLSQDVIAGFAGKSYAEVAEAVIAPYVGDAIAPAKLREMISEAYAVFRHPAVTPFVQTGPNRFVLELFHGPTIAFKDVAMQLLARLMDHVLAERGLRTTIIGATSGDTGGAAIEAFRGRDRADVFILMPHGKVSEVQRRQMTTAPDANVHAIAVDGSFDDCQALLKAAFNHHAFRDRLALGGVNSINWARVLAQVVYYFVAAVALGGPRRAVDFVVPTGNFGDVFAGYVAKRMGLPIGRLVVATNVNDILARTLETGRYEVKGVTPTTSPSMDIQVSSNFERLLFDACGRDAGVVRAAMASLAQSGAFTLNEGTLANILAEFDAGRADESTVAQTIGKVHRETGYLLDPHTAVGHAVADAAGLDPATPTVVLATAHPAKFPDAVEAASGVRPELPAHLSELMSAPERVNQLPNDLAELEAFVEKRARIVQDAAA</sequence>
<evidence type="ECO:0000256" key="7">
    <source>
        <dbReference type="ARBA" id="ARBA00022697"/>
    </source>
</evidence>
<keyword evidence="7" id="KW-0791">Threonine biosynthesis</keyword>
<dbReference type="SUPFAM" id="SSF53686">
    <property type="entry name" value="Tryptophan synthase beta subunit-like PLP-dependent enzymes"/>
    <property type="match status" value="1"/>
</dbReference>
<gene>
    <name evidence="14" type="ORF">IHQ68_18015</name>
</gene>
<dbReference type="InterPro" id="IPR037158">
    <property type="entry name" value="Thr_synth_N_sf"/>
</dbReference>
<comment type="caution">
    <text evidence="14">The sequence shown here is derived from an EMBL/GenBank/DDBJ whole genome shotgun (WGS) entry which is preliminary data.</text>
</comment>
<comment type="pathway">
    <text evidence="2">Amino-acid biosynthesis; L-threonine biosynthesis; L-threonine from L-aspartate: step 5/5.</text>
</comment>
<dbReference type="Proteomes" id="UP001181622">
    <property type="component" value="Unassembled WGS sequence"/>
</dbReference>
<evidence type="ECO:0000256" key="2">
    <source>
        <dbReference type="ARBA" id="ARBA00004979"/>
    </source>
</evidence>
<dbReference type="PROSITE" id="PS00165">
    <property type="entry name" value="DEHYDRATASE_SER_THR"/>
    <property type="match status" value="1"/>
</dbReference>
<feature type="domain" description="Threonine synthase N-terminal" evidence="13">
    <location>
        <begin position="5"/>
        <end position="82"/>
    </location>
</feature>
<dbReference type="InterPro" id="IPR000634">
    <property type="entry name" value="Ser/Thr_deHydtase_PyrdxlP-BS"/>
</dbReference>
<evidence type="ECO:0000256" key="10">
    <source>
        <dbReference type="ARBA" id="ARBA00049144"/>
    </source>
</evidence>
<keyword evidence="9 14" id="KW-0456">Lyase</keyword>
<dbReference type="InterPro" id="IPR004450">
    <property type="entry name" value="Thr_synthase-like"/>
</dbReference>
<dbReference type="Pfam" id="PF24857">
    <property type="entry name" value="THR4_C"/>
    <property type="match status" value="1"/>
</dbReference>
<dbReference type="Gene3D" id="3.40.50.1100">
    <property type="match status" value="2"/>
</dbReference>
<evidence type="ECO:0000256" key="1">
    <source>
        <dbReference type="ARBA" id="ARBA00001933"/>
    </source>
</evidence>
<dbReference type="Pfam" id="PF14821">
    <property type="entry name" value="Thr_synth_N"/>
    <property type="match status" value="1"/>
</dbReference>
<evidence type="ECO:0000256" key="6">
    <source>
        <dbReference type="ARBA" id="ARBA00022605"/>
    </source>
</evidence>
<name>A0ABU1DK68_9HYPH</name>
<evidence type="ECO:0000256" key="5">
    <source>
        <dbReference type="ARBA" id="ARBA00018679"/>
    </source>
</evidence>
<dbReference type="Pfam" id="PF00291">
    <property type="entry name" value="PALP"/>
    <property type="match status" value="1"/>
</dbReference>
<evidence type="ECO:0000259" key="13">
    <source>
        <dbReference type="Pfam" id="PF14821"/>
    </source>
</evidence>
<accession>A0ABU1DK68</accession>
<comment type="cofactor">
    <cofactor evidence="1">
        <name>pyridoxal 5'-phosphate</name>
        <dbReference type="ChEBI" id="CHEBI:597326"/>
    </cofactor>
</comment>
<comment type="catalytic activity">
    <reaction evidence="10">
        <text>O-phospho-L-homoserine + H2O = L-threonine + phosphate</text>
        <dbReference type="Rhea" id="RHEA:10840"/>
        <dbReference type="ChEBI" id="CHEBI:15377"/>
        <dbReference type="ChEBI" id="CHEBI:43474"/>
        <dbReference type="ChEBI" id="CHEBI:57590"/>
        <dbReference type="ChEBI" id="CHEBI:57926"/>
        <dbReference type="EC" id="4.2.3.1"/>
    </reaction>
</comment>
<protein>
    <recommendedName>
        <fullName evidence="5 11">Threonine synthase</fullName>
        <ecNumber evidence="4 11">4.2.3.1</ecNumber>
    </recommendedName>
</protein>
<dbReference type="CDD" id="cd01560">
    <property type="entry name" value="Thr-synth_2"/>
    <property type="match status" value="1"/>
</dbReference>
<dbReference type="InterPro" id="IPR051166">
    <property type="entry name" value="Threonine_Synthase"/>
</dbReference>
<dbReference type="Gene3D" id="3.90.1380.10">
    <property type="entry name" value="Threonine synthase, N-terminal domain"/>
    <property type="match status" value="1"/>
</dbReference>
<dbReference type="NCBIfam" id="TIGR00260">
    <property type="entry name" value="thrC"/>
    <property type="match status" value="1"/>
</dbReference>
<dbReference type="PANTHER" id="PTHR42690">
    <property type="entry name" value="THREONINE SYNTHASE FAMILY MEMBER"/>
    <property type="match status" value="1"/>
</dbReference>